<keyword evidence="3" id="KW-1185">Reference proteome</keyword>
<dbReference type="Proteomes" id="UP001444625">
    <property type="component" value="Unassembled WGS sequence"/>
</dbReference>
<protein>
    <submittedName>
        <fullName evidence="2">ECF transporter S component</fullName>
    </submittedName>
</protein>
<evidence type="ECO:0000313" key="2">
    <source>
        <dbReference type="EMBL" id="MEN2766149.1"/>
    </source>
</evidence>
<feature type="transmembrane region" description="Helical" evidence="1">
    <location>
        <begin position="93"/>
        <end position="120"/>
    </location>
</feature>
<keyword evidence="1" id="KW-0812">Transmembrane</keyword>
<dbReference type="Pfam" id="PF12822">
    <property type="entry name" value="ECF_trnsprt"/>
    <property type="match status" value="1"/>
</dbReference>
<accession>A0ABU9XD23</accession>
<feature type="transmembrane region" description="Helical" evidence="1">
    <location>
        <begin position="35"/>
        <end position="59"/>
    </location>
</feature>
<name>A0ABU9XD23_9BACI</name>
<feature type="transmembrane region" description="Helical" evidence="1">
    <location>
        <begin position="6"/>
        <end position="23"/>
    </location>
</feature>
<comment type="caution">
    <text evidence="2">The sequence shown here is derived from an EMBL/GenBank/DDBJ whole genome shotgun (WGS) entry which is preliminary data.</text>
</comment>
<evidence type="ECO:0000256" key="1">
    <source>
        <dbReference type="SAM" id="Phobius"/>
    </source>
</evidence>
<reference evidence="2 3" key="1">
    <citation type="submission" date="2024-05" db="EMBL/GenBank/DDBJ databases">
        <authorList>
            <person name="Haq I."/>
            <person name="Ullah Z."/>
            <person name="Ahmad R."/>
            <person name="Li M."/>
            <person name="Tong Y."/>
        </authorList>
    </citation>
    <scope>NUCLEOTIDE SEQUENCE [LARGE SCALE GENOMIC DNA]</scope>
    <source>
        <strain evidence="2 3">16A2E</strain>
    </source>
</reference>
<sequence>MNIYKITLIALLATLAIVGRVAVSFIPSVQPVTSIIIISGIFLGPVSGILLAILVTFLSNMLLGTGIWTVWQIITWGLIGLISGIIGKYTKKFPLYVVVLFAVFCGYFYGFVVSLVNYQVTGQGFLAYYLAGLPFDTNHAIGNAAFMILLYPAITFIFNNYITKHLKK</sequence>
<keyword evidence="1" id="KW-1133">Transmembrane helix</keyword>
<dbReference type="Gene3D" id="1.10.1760.20">
    <property type="match status" value="1"/>
</dbReference>
<keyword evidence="1" id="KW-0472">Membrane</keyword>
<feature type="transmembrane region" description="Helical" evidence="1">
    <location>
        <begin position="140"/>
        <end position="162"/>
    </location>
</feature>
<dbReference type="EMBL" id="JBDIML010000001">
    <property type="protein sequence ID" value="MEN2766149.1"/>
    <property type="molecule type" value="Genomic_DNA"/>
</dbReference>
<evidence type="ECO:0000313" key="3">
    <source>
        <dbReference type="Proteomes" id="UP001444625"/>
    </source>
</evidence>
<feature type="transmembrane region" description="Helical" evidence="1">
    <location>
        <begin position="65"/>
        <end position="86"/>
    </location>
</feature>
<gene>
    <name evidence="2" type="ORF">ABC228_03040</name>
</gene>
<proteinExistence type="predicted"/>
<dbReference type="RefSeq" id="WP_345823605.1">
    <property type="nucleotide sequence ID" value="NZ_JBDIML010000001.1"/>
</dbReference>
<organism evidence="2 3">
    <name type="scientific">Ornithinibacillus xuwenensis</name>
    <dbReference type="NCBI Taxonomy" id="3144668"/>
    <lineage>
        <taxon>Bacteria</taxon>
        <taxon>Bacillati</taxon>
        <taxon>Bacillota</taxon>
        <taxon>Bacilli</taxon>
        <taxon>Bacillales</taxon>
        <taxon>Bacillaceae</taxon>
        <taxon>Ornithinibacillus</taxon>
    </lineage>
</organism>
<dbReference type="InterPro" id="IPR024529">
    <property type="entry name" value="ECF_trnsprt_substrate-spec"/>
</dbReference>